<evidence type="ECO:0000256" key="1">
    <source>
        <dbReference type="ARBA" id="ARBA00005278"/>
    </source>
</evidence>
<reference evidence="4 5" key="1">
    <citation type="submission" date="2020-08" db="EMBL/GenBank/DDBJ databases">
        <title>A Genomic Blueprint of the Chicken Gut Microbiome.</title>
        <authorList>
            <person name="Gilroy R."/>
            <person name="Ravi A."/>
            <person name="Getino M."/>
            <person name="Pursley I."/>
            <person name="Horton D.L."/>
            <person name="Alikhan N.-F."/>
            <person name="Baker D."/>
            <person name="Gharbi K."/>
            <person name="Hall N."/>
            <person name="Watson M."/>
            <person name="Adriaenssens E.M."/>
            <person name="Foster-Nyarko E."/>
            <person name="Jarju S."/>
            <person name="Secka A."/>
            <person name="Antonio M."/>
            <person name="Oren A."/>
            <person name="Chaudhuri R."/>
            <person name="La Ragione R.M."/>
            <person name="Hildebrand F."/>
            <person name="Pallen M.J."/>
        </authorList>
    </citation>
    <scope>NUCLEOTIDE SEQUENCE [LARGE SCALE GENOMIC DNA]</scope>
    <source>
        <strain evidence="4 5">Re31</strain>
    </source>
</reference>
<dbReference type="PANTHER" id="PTHR22550:SF5">
    <property type="entry name" value="LEUCINE ZIPPER PROTEIN 4"/>
    <property type="match status" value="1"/>
</dbReference>
<comment type="similarity">
    <text evidence="1">Belongs to the GerABKA family.</text>
</comment>
<dbReference type="EMBL" id="JACSQA010000021">
    <property type="protein sequence ID" value="MBD8027605.1"/>
    <property type="molecule type" value="Genomic_DNA"/>
</dbReference>
<dbReference type="InterPro" id="IPR050768">
    <property type="entry name" value="UPF0353/GerABKA_families"/>
</dbReference>
<name>A0ABR8XEG1_9BACL</name>
<dbReference type="InterPro" id="IPR004995">
    <property type="entry name" value="Spore_Ger"/>
</dbReference>
<evidence type="ECO:0000313" key="5">
    <source>
        <dbReference type="Proteomes" id="UP000640930"/>
    </source>
</evidence>
<gene>
    <name evidence="4" type="ORF">H9636_13180</name>
</gene>
<dbReference type="Proteomes" id="UP000640930">
    <property type="component" value="Unassembled WGS sequence"/>
</dbReference>
<keyword evidence="3" id="KW-1133">Transmembrane helix</keyword>
<keyword evidence="5" id="KW-1185">Reference proteome</keyword>
<evidence type="ECO:0000256" key="3">
    <source>
        <dbReference type="SAM" id="Phobius"/>
    </source>
</evidence>
<dbReference type="Pfam" id="PF03323">
    <property type="entry name" value="GerA"/>
    <property type="match status" value="1"/>
</dbReference>
<protein>
    <submittedName>
        <fullName evidence="4">Spore germination protein</fullName>
    </submittedName>
</protein>
<organism evidence="4 5">
    <name type="scientific">Ureibacillus galli</name>
    <dbReference type="NCBI Taxonomy" id="2762222"/>
    <lineage>
        <taxon>Bacteria</taxon>
        <taxon>Bacillati</taxon>
        <taxon>Bacillota</taxon>
        <taxon>Bacilli</taxon>
        <taxon>Bacillales</taxon>
        <taxon>Caryophanaceae</taxon>
        <taxon>Ureibacillus</taxon>
    </lineage>
</organism>
<feature type="transmembrane region" description="Helical" evidence="3">
    <location>
        <begin position="132"/>
        <end position="154"/>
    </location>
</feature>
<feature type="transmembrane region" description="Helical" evidence="3">
    <location>
        <begin position="228"/>
        <end position="249"/>
    </location>
</feature>
<keyword evidence="3" id="KW-0812">Transmembrane</keyword>
<dbReference type="PANTHER" id="PTHR22550">
    <property type="entry name" value="SPORE GERMINATION PROTEIN"/>
    <property type="match status" value="1"/>
</dbReference>
<evidence type="ECO:0000313" key="4">
    <source>
        <dbReference type="EMBL" id="MBD8027605.1"/>
    </source>
</evidence>
<sequence length="262" mass="29306">MKHNISNPNLVSDEIELGERVKQKVRIVYLNDIVDPELVTSIKDRLNNIDIDDIMDSSVLAQFLDDNPYSFFPQYLMSELPDRVIYSINNGKVAIFVDRSPTAVICPSTFFSFFETTEDVYLRWILSTVLRWLRMISMVLSILFTAIYVAAVTFHYEVIPSKLLVTFCQSRAQIPFPPILEALLLEIIIDLLREAGARLPTKVAQSMGIVGGIVLGQAMVEAGLTSNILIIVVALSALSGSFVVTIATLETGSLKKKMQLRF</sequence>
<keyword evidence="2 3" id="KW-0472">Membrane</keyword>
<accession>A0ABR8XEG1</accession>
<comment type="caution">
    <text evidence="4">The sequence shown here is derived from an EMBL/GenBank/DDBJ whole genome shotgun (WGS) entry which is preliminary data.</text>
</comment>
<evidence type="ECO:0000256" key="2">
    <source>
        <dbReference type="ARBA" id="ARBA00023136"/>
    </source>
</evidence>
<proteinExistence type="inferred from homology"/>